<feature type="transmembrane region" description="Helical" evidence="1">
    <location>
        <begin position="127"/>
        <end position="147"/>
    </location>
</feature>
<feature type="transmembrane region" description="Helical" evidence="1">
    <location>
        <begin position="92"/>
        <end position="115"/>
    </location>
</feature>
<comment type="caution">
    <text evidence="2">The sequence shown here is derived from an EMBL/GenBank/DDBJ whole genome shotgun (WGS) entry which is preliminary data.</text>
</comment>
<proteinExistence type="predicted"/>
<name>A0A502F9F7_9PROT</name>
<organism evidence="2 3">
    <name type="scientific">Muricoccus nepalensis</name>
    <dbReference type="NCBI Taxonomy" id="1854500"/>
    <lineage>
        <taxon>Bacteria</taxon>
        <taxon>Pseudomonadati</taxon>
        <taxon>Pseudomonadota</taxon>
        <taxon>Alphaproteobacteria</taxon>
        <taxon>Acetobacterales</taxon>
        <taxon>Roseomonadaceae</taxon>
        <taxon>Muricoccus</taxon>
    </lineage>
</organism>
<feature type="transmembrane region" description="Helical" evidence="1">
    <location>
        <begin position="39"/>
        <end position="56"/>
    </location>
</feature>
<dbReference type="EMBL" id="RCZP01000042">
    <property type="protein sequence ID" value="TPG46028.1"/>
    <property type="molecule type" value="Genomic_DNA"/>
</dbReference>
<feature type="transmembrane region" description="Helical" evidence="1">
    <location>
        <begin position="187"/>
        <end position="206"/>
    </location>
</feature>
<accession>A0A502F9F7</accession>
<protein>
    <submittedName>
        <fullName evidence="2">Uncharacterized protein</fullName>
    </submittedName>
</protein>
<dbReference type="Proteomes" id="UP000317078">
    <property type="component" value="Unassembled WGS sequence"/>
</dbReference>
<evidence type="ECO:0000313" key="3">
    <source>
        <dbReference type="Proteomes" id="UP000317078"/>
    </source>
</evidence>
<keyword evidence="1" id="KW-0812">Transmembrane</keyword>
<dbReference type="RefSeq" id="WP_140886485.1">
    <property type="nucleotide sequence ID" value="NZ_RCZP01000042.1"/>
</dbReference>
<evidence type="ECO:0000313" key="2">
    <source>
        <dbReference type="EMBL" id="TPG46028.1"/>
    </source>
</evidence>
<feature type="transmembrane region" description="Helical" evidence="1">
    <location>
        <begin position="62"/>
        <end position="80"/>
    </location>
</feature>
<dbReference type="AlphaFoldDB" id="A0A502F9F7"/>
<reference evidence="2 3" key="1">
    <citation type="journal article" date="2019" name="Environ. Microbiol.">
        <title>Species interactions and distinct microbial communities in high Arctic permafrost affected cryosols are associated with the CH4 and CO2 gas fluxes.</title>
        <authorList>
            <person name="Altshuler I."/>
            <person name="Hamel J."/>
            <person name="Turney S."/>
            <person name="Magnuson E."/>
            <person name="Levesque R."/>
            <person name="Greer C."/>
            <person name="Whyte L.G."/>
        </authorList>
    </citation>
    <scope>NUCLEOTIDE SEQUENCE [LARGE SCALE GENOMIC DNA]</scope>
    <source>
        <strain evidence="2 3">S9.3B</strain>
    </source>
</reference>
<keyword evidence="1" id="KW-1133">Transmembrane helix</keyword>
<gene>
    <name evidence="2" type="ORF">EAH89_25180</name>
</gene>
<evidence type="ECO:0000256" key="1">
    <source>
        <dbReference type="SAM" id="Phobius"/>
    </source>
</evidence>
<keyword evidence="1" id="KW-0472">Membrane</keyword>
<sequence length="208" mass="22327">MELARLREAPITPLQNAQPVVASLPYQSSFSYKALTEHLFIGLFVLVVMHLLLASLPPLPAVAAYRAITLAVALPFGVQFERSGGPRLPAQILVALAFATLAVAVVTSIDGLLGIHLVGALSPVERVQTGMAITLGHLTGSISVQWWQKHLARTSRQTEDMQIDVTAIRDLLRNPERLKAGMEAYRSIVEACAPVAAAAAALWATFSK</sequence>
<keyword evidence="3" id="KW-1185">Reference proteome</keyword>